<evidence type="ECO:0000259" key="5">
    <source>
        <dbReference type="Pfam" id="PF26387"/>
    </source>
</evidence>
<dbReference type="Proteomes" id="UP000663720">
    <property type="component" value="Chromosome"/>
</dbReference>
<dbReference type="InterPro" id="IPR058572">
    <property type="entry name" value="DUF6079_4th"/>
</dbReference>
<feature type="domain" description="DUF6079" evidence="6">
    <location>
        <begin position="1044"/>
        <end position="1133"/>
    </location>
</feature>
<feature type="domain" description="DUF6079" evidence="1">
    <location>
        <begin position="19"/>
        <end position="248"/>
    </location>
</feature>
<organism evidence="7 8">
    <name type="scientific">Desulfonema limicola</name>
    <dbReference type="NCBI Taxonomy" id="45656"/>
    <lineage>
        <taxon>Bacteria</taxon>
        <taxon>Pseudomonadati</taxon>
        <taxon>Thermodesulfobacteriota</taxon>
        <taxon>Desulfobacteria</taxon>
        <taxon>Desulfobacterales</taxon>
        <taxon>Desulfococcaceae</taxon>
        <taxon>Desulfonema</taxon>
    </lineage>
</organism>
<evidence type="ECO:0000313" key="8">
    <source>
        <dbReference type="Proteomes" id="UP000663720"/>
    </source>
</evidence>
<dbReference type="AlphaFoldDB" id="A0A975B5P9"/>
<feature type="domain" description="DUF6079" evidence="4">
    <location>
        <begin position="704"/>
        <end position="836"/>
    </location>
</feature>
<feature type="domain" description="DUF6079" evidence="2">
    <location>
        <begin position="263"/>
        <end position="475"/>
    </location>
</feature>
<dbReference type="EMBL" id="CP061799">
    <property type="protein sequence ID" value="QTA79280.1"/>
    <property type="molecule type" value="Genomic_DNA"/>
</dbReference>
<accession>A0A975B5P9</accession>
<gene>
    <name evidence="7" type="ORF">dnl_15380</name>
</gene>
<evidence type="ECO:0000259" key="3">
    <source>
        <dbReference type="Pfam" id="PF26384"/>
    </source>
</evidence>
<reference evidence="7" key="1">
    <citation type="journal article" date="2021" name="Microb. Physiol.">
        <title>Proteogenomic Insights into the Physiology of Marine, Sulfate-Reducing, Filamentous Desulfonema limicola and Desulfonema magnum.</title>
        <authorList>
            <person name="Schnaars V."/>
            <person name="Wohlbrand L."/>
            <person name="Scheve S."/>
            <person name="Hinrichs C."/>
            <person name="Reinhardt R."/>
            <person name="Rabus R."/>
        </authorList>
    </citation>
    <scope>NUCLEOTIDE SEQUENCE</scope>
    <source>
        <strain evidence="7">5ac10</strain>
    </source>
</reference>
<dbReference type="Pfam" id="PF26385">
    <property type="entry name" value="DUF6079_4th"/>
    <property type="match status" value="1"/>
</dbReference>
<dbReference type="InterPro" id="IPR058571">
    <property type="entry name" value="DUF6079_3rd"/>
</dbReference>
<dbReference type="InterPro" id="IPR058569">
    <property type="entry name" value="DUF6079_2nd"/>
</dbReference>
<sequence length="1241" mass="141444">MKYRDLIQFDPIETIVQLRDADKAQSAKKLVNTYVISDEMAERITQLAFPQIQFDQPLDNKGLLVVGNYGTGKSHLMSVISGIAEDASLLDCINHDEVKKEAVKIAGRFKVIRAVIGASTMSLRDILAAELEEKLDNLGVGYVFPDVNTITNHQGAFEDMMEKFNEVYPNQGLLLVVDELLDFLRTRKDHEIILDLNFLREVGEVCKYLRFRFMAGVQEAIFDSPGFAFVADSIRRVKDRFEQILIARNDIKFVAAKRLLKKTAEQQSKIHGYLAPFTKFYGNMNERIDEFVSLFPVHPDYIETFERVTVVEKREILKTLSLEMKSILDKDVPQNEPSLITFDSYWKTLNQNASFRSIPEIREVIECSQVLESRVKNAMTQKLFIPMAIRLIHALSVHRLTTGNVHAPAGATAEELRDRLCLFDPLIAEMGGDEVDKDLKTQVETVLREIHKTVSGQFISFQRDNQQYYLDLKKTDDFDAIINNRADTLGNHQLDRFYYEALKRVMECQDAVYVTGYRIWQHEIIWQEHKASRTGYLFFGAPNQRSTAVPQRDFYIYFIQPNDPPRFKDDKQSDELFFRLKKIDDEFKTALKNYAAALDLASTSSGNPKAAYESKANGFLRELVRWLQKHMADAFEVTYQGRTKQITKWAQGKSIRDLTGLAPDETINFRDLVNTISGICLAPHFENQAPEYPFFPILITGASRAQAAQDALRSIAGQKKTKQAIAVLDALELLDGEKIDPFKSRYAKFITNIIKAKGHGQVINCSEIIQDDHGLEYMNPEALRLEPEWVIVVIASLVYTGEIVLAVPGKKFDAASLSQLAAEKLEDLLYFKHLEQPKGWNIHALKALFEILGMSTGMVQMIAEGKDEPVRTLQQEVTKLVKRIVRCQQSLREGMSFWGADILNITGADIQAEVLNKAKDFFESLQAFSTTGKLKNFRYSAENVLEHKKAIEIADELDALREFVMENGSTASWLITTETILPSGHQWLEKLKKVKYEVLDSIRETDLSGLVIKSNEIGIKLKQLKKEYTRVYIDLHTKSRLGIKDDKRKSSLMSDQRVQTLSKLSGIDLMPRQQLADFHNQLVKLKSCSRLMEKDLDSSAVCPHCGFKPAMEPKLDLKLIDEFDDQLDNMVNNWTSILLSNLEDPVTQSNKDLLKKDDRKLLDNFMKSRSLPSPPDNNFVHALKEVLSGLIKVTLKIEDLQNELQVNTGPGTPAEVKKRFDDYIDRLTKGKDQSKVRIVLE</sequence>
<evidence type="ECO:0000313" key="7">
    <source>
        <dbReference type="EMBL" id="QTA79280.1"/>
    </source>
</evidence>
<proteinExistence type="predicted"/>
<feature type="domain" description="DUF6079" evidence="5">
    <location>
        <begin position="841"/>
        <end position="1036"/>
    </location>
</feature>
<dbReference type="Pfam" id="PF26383">
    <property type="entry name" value="DUF6079_2nd"/>
    <property type="match status" value="1"/>
</dbReference>
<dbReference type="InterPro" id="IPR058574">
    <property type="entry name" value="DUF6079_6th"/>
</dbReference>
<evidence type="ECO:0008006" key="9">
    <source>
        <dbReference type="Google" id="ProtNLM"/>
    </source>
</evidence>
<dbReference type="Pfam" id="PF19557">
    <property type="entry name" value="DUF6079_1st"/>
    <property type="match status" value="1"/>
</dbReference>
<dbReference type="Pfam" id="PF26388">
    <property type="entry name" value="DUF6079_6th"/>
    <property type="match status" value="1"/>
</dbReference>
<dbReference type="KEGG" id="dli:dnl_15380"/>
<keyword evidence="8" id="KW-1185">Reference proteome</keyword>
<dbReference type="InterPro" id="IPR045725">
    <property type="entry name" value="DUF6079_N"/>
</dbReference>
<protein>
    <recommendedName>
        <fullName evidence="9">ATPase</fullName>
    </recommendedName>
</protein>
<dbReference type="InterPro" id="IPR058573">
    <property type="entry name" value="DUF6079_5th"/>
</dbReference>
<evidence type="ECO:0000259" key="2">
    <source>
        <dbReference type="Pfam" id="PF26383"/>
    </source>
</evidence>
<feature type="domain" description="DUF6079" evidence="3">
    <location>
        <begin position="481"/>
        <end position="689"/>
    </location>
</feature>
<evidence type="ECO:0000259" key="4">
    <source>
        <dbReference type="Pfam" id="PF26385"/>
    </source>
</evidence>
<dbReference type="Pfam" id="PF26387">
    <property type="entry name" value="DUF6079_5th"/>
    <property type="match status" value="1"/>
</dbReference>
<dbReference type="RefSeq" id="WP_207691048.1">
    <property type="nucleotide sequence ID" value="NZ_CP061799.1"/>
</dbReference>
<evidence type="ECO:0000259" key="1">
    <source>
        <dbReference type="Pfam" id="PF19557"/>
    </source>
</evidence>
<evidence type="ECO:0000259" key="6">
    <source>
        <dbReference type="Pfam" id="PF26388"/>
    </source>
</evidence>
<dbReference type="Pfam" id="PF26384">
    <property type="entry name" value="DUF6079_3rd"/>
    <property type="match status" value="1"/>
</dbReference>
<name>A0A975B5P9_9BACT</name>